<dbReference type="InterPro" id="IPR003151">
    <property type="entry name" value="PIK-rel_kinase_FAT"/>
</dbReference>
<dbReference type="FunFam" id="1.10.1070.11:FF:000029">
    <property type="entry name" value="Serine/threonine-protein kinase TOR"/>
    <property type="match status" value="1"/>
</dbReference>
<dbReference type="InterPro" id="IPR036738">
    <property type="entry name" value="FRB_sf"/>
</dbReference>
<keyword evidence="4 9" id="KW-0547">Nucleotide-binding</keyword>
<dbReference type="SMART" id="SM01345">
    <property type="entry name" value="Rapamycin_bind"/>
    <property type="match status" value="1"/>
</dbReference>
<dbReference type="GO" id="GO:0031929">
    <property type="term" value="P:TOR signaling"/>
    <property type="evidence" value="ECO:0007669"/>
    <property type="project" value="TreeGrafter"/>
</dbReference>
<dbReference type="SUPFAM" id="SSF48371">
    <property type="entry name" value="ARM repeat"/>
    <property type="match status" value="1"/>
</dbReference>
<feature type="compositionally biased region" description="Low complexity" evidence="10">
    <location>
        <begin position="2502"/>
        <end position="2512"/>
    </location>
</feature>
<feature type="region of interest" description="Disordered" evidence="10">
    <location>
        <begin position="2533"/>
        <end position="2559"/>
    </location>
</feature>
<comment type="catalytic activity">
    <reaction evidence="7 9">
        <text>L-threonyl-[protein] + ATP = O-phospho-L-threonyl-[protein] + ADP + H(+)</text>
        <dbReference type="Rhea" id="RHEA:46608"/>
        <dbReference type="Rhea" id="RHEA-COMP:11060"/>
        <dbReference type="Rhea" id="RHEA-COMP:11605"/>
        <dbReference type="ChEBI" id="CHEBI:15378"/>
        <dbReference type="ChEBI" id="CHEBI:30013"/>
        <dbReference type="ChEBI" id="CHEBI:30616"/>
        <dbReference type="ChEBI" id="CHEBI:61977"/>
        <dbReference type="ChEBI" id="CHEBI:456216"/>
        <dbReference type="EC" id="2.7.11.1"/>
    </reaction>
</comment>
<dbReference type="PROSITE" id="PS51189">
    <property type="entry name" value="FAT"/>
    <property type="match status" value="1"/>
</dbReference>
<feature type="compositionally biased region" description="Low complexity" evidence="10">
    <location>
        <begin position="1771"/>
        <end position="1783"/>
    </location>
</feature>
<dbReference type="InterPro" id="IPR050517">
    <property type="entry name" value="DDR_Repair_Kinase"/>
</dbReference>
<dbReference type="SMART" id="SM01346">
    <property type="entry name" value="DUF3385"/>
    <property type="match status" value="1"/>
</dbReference>
<organism evidence="14 15">
    <name type="scientific">Coemansia interrupta</name>
    <dbReference type="NCBI Taxonomy" id="1126814"/>
    <lineage>
        <taxon>Eukaryota</taxon>
        <taxon>Fungi</taxon>
        <taxon>Fungi incertae sedis</taxon>
        <taxon>Zoopagomycota</taxon>
        <taxon>Kickxellomycotina</taxon>
        <taxon>Kickxellomycetes</taxon>
        <taxon>Kickxellales</taxon>
        <taxon>Kickxellaceae</taxon>
        <taxon>Coemansia</taxon>
    </lineage>
</organism>
<dbReference type="Gene3D" id="1.25.10.10">
    <property type="entry name" value="Leucine-rich Repeat Variant"/>
    <property type="match status" value="4"/>
</dbReference>
<dbReference type="CDD" id="cd05169">
    <property type="entry name" value="PIKKc_TOR"/>
    <property type="match status" value="1"/>
</dbReference>
<dbReference type="SMART" id="SM01343">
    <property type="entry name" value="FATC"/>
    <property type="match status" value="1"/>
</dbReference>
<evidence type="ECO:0000256" key="8">
    <source>
        <dbReference type="ARBA" id="ARBA00048679"/>
    </source>
</evidence>
<evidence type="ECO:0000313" key="15">
    <source>
        <dbReference type="Proteomes" id="UP001140172"/>
    </source>
</evidence>
<dbReference type="GO" id="GO:0005524">
    <property type="term" value="F:ATP binding"/>
    <property type="evidence" value="ECO:0007669"/>
    <property type="project" value="UniProtKB-KW"/>
</dbReference>
<dbReference type="Gene3D" id="1.20.120.150">
    <property type="entry name" value="FKBP12-rapamycin binding domain"/>
    <property type="match status" value="1"/>
</dbReference>
<comment type="catalytic activity">
    <reaction evidence="8">
        <text>L-seryl-[protein] + ATP = O-phospho-L-seryl-[protein] + ADP + H(+)</text>
        <dbReference type="Rhea" id="RHEA:17989"/>
        <dbReference type="Rhea" id="RHEA-COMP:9863"/>
        <dbReference type="Rhea" id="RHEA-COMP:11604"/>
        <dbReference type="ChEBI" id="CHEBI:15378"/>
        <dbReference type="ChEBI" id="CHEBI:29999"/>
        <dbReference type="ChEBI" id="CHEBI:30616"/>
        <dbReference type="ChEBI" id="CHEBI:83421"/>
        <dbReference type="ChEBI" id="CHEBI:456216"/>
        <dbReference type="EC" id="2.7.11.1"/>
    </reaction>
</comment>
<keyword evidence="15" id="KW-1185">Reference proteome</keyword>
<dbReference type="FunFam" id="3.30.1010.10:FF:000006">
    <property type="entry name" value="Serine/threonine-protein kinase TOR"/>
    <property type="match status" value="1"/>
</dbReference>
<evidence type="ECO:0000259" key="11">
    <source>
        <dbReference type="PROSITE" id="PS50290"/>
    </source>
</evidence>
<dbReference type="Pfam" id="PF02260">
    <property type="entry name" value="FATC"/>
    <property type="match status" value="1"/>
</dbReference>
<dbReference type="PANTHER" id="PTHR11139">
    <property type="entry name" value="ATAXIA TELANGIECTASIA MUTATED ATM -RELATED"/>
    <property type="match status" value="1"/>
</dbReference>
<dbReference type="InterPro" id="IPR016024">
    <property type="entry name" value="ARM-type_fold"/>
</dbReference>
<dbReference type="SUPFAM" id="SSF56112">
    <property type="entry name" value="Protein kinase-like (PK-like)"/>
    <property type="match status" value="1"/>
</dbReference>
<dbReference type="GO" id="GO:0016242">
    <property type="term" value="P:negative regulation of macroautophagy"/>
    <property type="evidence" value="ECO:0007669"/>
    <property type="project" value="TreeGrafter"/>
</dbReference>
<reference evidence="14" key="1">
    <citation type="submission" date="2022-07" db="EMBL/GenBank/DDBJ databases">
        <title>Phylogenomic reconstructions and comparative analyses of Kickxellomycotina fungi.</title>
        <authorList>
            <person name="Reynolds N.K."/>
            <person name="Stajich J.E."/>
            <person name="Barry K."/>
            <person name="Grigoriev I.V."/>
            <person name="Crous P."/>
            <person name="Smith M.E."/>
        </authorList>
    </citation>
    <scope>NUCLEOTIDE SEQUENCE</scope>
    <source>
        <strain evidence="14">BCRC 34489</strain>
    </source>
</reference>
<dbReference type="PROSITE" id="PS50290">
    <property type="entry name" value="PI3_4_KINASE_3"/>
    <property type="match status" value="1"/>
</dbReference>
<dbReference type="InterPro" id="IPR011989">
    <property type="entry name" value="ARM-like"/>
</dbReference>
<evidence type="ECO:0000256" key="7">
    <source>
        <dbReference type="ARBA" id="ARBA00047899"/>
    </source>
</evidence>
<feature type="domain" description="FATC" evidence="13">
    <location>
        <begin position="2585"/>
        <end position="2617"/>
    </location>
</feature>
<keyword evidence="2 9" id="KW-0808">Transferase</keyword>
<evidence type="ECO:0000256" key="5">
    <source>
        <dbReference type="ARBA" id="ARBA00022777"/>
    </source>
</evidence>
<evidence type="ECO:0000313" key="14">
    <source>
        <dbReference type="EMBL" id="KAJ2776642.1"/>
    </source>
</evidence>
<dbReference type="GO" id="GO:0004674">
    <property type="term" value="F:protein serine/threonine kinase activity"/>
    <property type="evidence" value="ECO:0007669"/>
    <property type="project" value="UniProtKB-KW"/>
</dbReference>
<dbReference type="OrthoDB" id="381190at2759"/>
<feature type="compositionally biased region" description="Basic and acidic residues" evidence="10">
    <location>
        <begin position="2548"/>
        <end position="2557"/>
    </location>
</feature>
<dbReference type="PANTHER" id="PTHR11139:SF9">
    <property type="entry name" value="SERINE_THREONINE-PROTEIN KINASE MTOR"/>
    <property type="match status" value="1"/>
</dbReference>
<dbReference type="GO" id="GO:0044877">
    <property type="term" value="F:protein-containing complex binding"/>
    <property type="evidence" value="ECO:0007669"/>
    <property type="project" value="InterPro"/>
</dbReference>
<dbReference type="InterPro" id="IPR003152">
    <property type="entry name" value="FATC_dom"/>
</dbReference>
<feature type="region of interest" description="Disordered" evidence="10">
    <location>
        <begin position="1766"/>
        <end position="1797"/>
    </location>
</feature>
<dbReference type="SMART" id="SM00146">
    <property type="entry name" value="PI3Kc"/>
    <property type="match status" value="1"/>
</dbReference>
<dbReference type="GO" id="GO:0031932">
    <property type="term" value="C:TORC2 complex"/>
    <property type="evidence" value="ECO:0007669"/>
    <property type="project" value="TreeGrafter"/>
</dbReference>
<evidence type="ECO:0000256" key="10">
    <source>
        <dbReference type="SAM" id="MobiDB-lite"/>
    </source>
</evidence>
<evidence type="ECO:0000256" key="2">
    <source>
        <dbReference type="ARBA" id="ARBA00022679"/>
    </source>
</evidence>
<protein>
    <recommendedName>
        <fullName evidence="9">Serine/threonine-protein kinase TOR</fullName>
        <ecNumber evidence="9">2.7.11.1</ecNumber>
    </recommendedName>
</protein>
<dbReference type="EC" id="2.7.11.1" evidence="9"/>
<proteinExistence type="inferred from homology"/>
<dbReference type="InterPro" id="IPR036940">
    <property type="entry name" value="PI3/4_kinase_cat_sf"/>
</dbReference>
<dbReference type="InterPro" id="IPR024585">
    <property type="entry name" value="mTOR_dom"/>
</dbReference>
<dbReference type="GO" id="GO:0005737">
    <property type="term" value="C:cytoplasm"/>
    <property type="evidence" value="ECO:0007669"/>
    <property type="project" value="TreeGrafter"/>
</dbReference>
<feature type="domain" description="PI3K/PI4K catalytic" evidence="11">
    <location>
        <begin position="2188"/>
        <end position="2503"/>
    </location>
</feature>
<dbReference type="Pfam" id="PF00454">
    <property type="entry name" value="PI3_PI4_kinase"/>
    <property type="match status" value="1"/>
</dbReference>
<dbReference type="PROSITE" id="PS00916">
    <property type="entry name" value="PI3_4_KINASE_2"/>
    <property type="match status" value="1"/>
</dbReference>
<dbReference type="InterPro" id="IPR011009">
    <property type="entry name" value="Kinase-like_dom_sf"/>
</dbReference>
<dbReference type="Gene3D" id="1.10.1070.11">
    <property type="entry name" value="Phosphatidylinositol 3-/4-kinase, catalytic domain"/>
    <property type="match status" value="1"/>
</dbReference>
<dbReference type="InterPro" id="IPR026683">
    <property type="entry name" value="TOR_cat"/>
</dbReference>
<feature type="non-terminal residue" evidence="14">
    <location>
        <position position="1"/>
    </location>
</feature>
<feature type="compositionally biased region" description="Low complexity" evidence="10">
    <location>
        <begin position="1112"/>
        <end position="1122"/>
    </location>
</feature>
<comment type="caution">
    <text evidence="14">The sequence shown here is derived from an EMBL/GenBank/DDBJ whole genome shotgun (WGS) entry which is preliminary data.</text>
</comment>
<dbReference type="SUPFAM" id="SSF47212">
    <property type="entry name" value="FKBP12-rapamycin-binding domain of FKBP-rapamycin-associated protein (FRAP)"/>
    <property type="match status" value="1"/>
</dbReference>
<evidence type="ECO:0000259" key="13">
    <source>
        <dbReference type="PROSITE" id="PS51190"/>
    </source>
</evidence>
<feature type="domain" description="FAT" evidence="12">
    <location>
        <begin position="1272"/>
        <end position="2011"/>
    </location>
</feature>
<evidence type="ECO:0000256" key="4">
    <source>
        <dbReference type="ARBA" id="ARBA00022741"/>
    </source>
</evidence>
<dbReference type="InterPro" id="IPR000403">
    <property type="entry name" value="PI3/4_kinase_cat_dom"/>
</dbReference>
<gene>
    <name evidence="14" type="primary">TOR1_2</name>
    <name evidence="14" type="ORF">GGI15_004784</name>
</gene>
<evidence type="ECO:0000259" key="12">
    <source>
        <dbReference type="PROSITE" id="PS51189"/>
    </source>
</evidence>
<comment type="similarity">
    <text evidence="1 9">Belongs to the PI3/PI4-kinase family.</text>
</comment>
<accession>A0A9W8LE36</accession>
<dbReference type="InterPro" id="IPR009076">
    <property type="entry name" value="FRB_dom"/>
</dbReference>
<dbReference type="GO" id="GO:0031931">
    <property type="term" value="C:TORC1 complex"/>
    <property type="evidence" value="ECO:0007669"/>
    <property type="project" value="TreeGrafter"/>
</dbReference>
<evidence type="ECO:0000256" key="9">
    <source>
        <dbReference type="RuleBase" id="RU364109"/>
    </source>
</evidence>
<feature type="region of interest" description="Disordered" evidence="10">
    <location>
        <begin position="1111"/>
        <end position="1143"/>
    </location>
</feature>
<keyword evidence="6 9" id="KW-0067">ATP-binding</keyword>
<keyword evidence="3" id="KW-0677">Repeat</keyword>
<evidence type="ECO:0000256" key="3">
    <source>
        <dbReference type="ARBA" id="ARBA00022737"/>
    </source>
</evidence>
<keyword evidence="5 9" id="KW-0418">Kinase</keyword>
<dbReference type="Pfam" id="PF23593">
    <property type="entry name" value="HEAT_ATR"/>
    <property type="match status" value="1"/>
</dbReference>
<keyword evidence="9" id="KW-0723">Serine/threonine-protein kinase</keyword>
<evidence type="ECO:0000256" key="1">
    <source>
        <dbReference type="ARBA" id="ARBA00011031"/>
    </source>
</evidence>
<dbReference type="InterPro" id="IPR057564">
    <property type="entry name" value="HEAT_ATR"/>
</dbReference>
<dbReference type="PROSITE" id="PS51190">
    <property type="entry name" value="FATC"/>
    <property type="match status" value="1"/>
</dbReference>
<dbReference type="Pfam" id="PF08771">
    <property type="entry name" value="FRB_dom"/>
    <property type="match status" value="1"/>
</dbReference>
<evidence type="ECO:0000256" key="6">
    <source>
        <dbReference type="ARBA" id="ARBA00022840"/>
    </source>
</evidence>
<dbReference type="PROSITE" id="PS00915">
    <property type="entry name" value="PI3_4_KINASE_1"/>
    <property type="match status" value="1"/>
</dbReference>
<dbReference type="GO" id="GO:0005634">
    <property type="term" value="C:nucleus"/>
    <property type="evidence" value="ECO:0007669"/>
    <property type="project" value="TreeGrafter"/>
</dbReference>
<dbReference type="InterPro" id="IPR014009">
    <property type="entry name" value="PIK_FAT"/>
</dbReference>
<dbReference type="InterPro" id="IPR018936">
    <property type="entry name" value="PI3/4_kinase_CS"/>
</dbReference>
<feature type="compositionally biased region" description="Low complexity" evidence="10">
    <location>
        <begin position="1131"/>
        <end position="1143"/>
    </location>
</feature>
<feature type="region of interest" description="Disordered" evidence="10">
    <location>
        <begin position="2484"/>
        <end position="2519"/>
    </location>
</feature>
<dbReference type="Proteomes" id="UP001140172">
    <property type="component" value="Unassembled WGS sequence"/>
</dbReference>
<dbReference type="EMBL" id="JANBUM010000476">
    <property type="protein sequence ID" value="KAJ2776642.1"/>
    <property type="molecule type" value="Genomic_DNA"/>
</dbReference>
<sequence>DADTRAEASAALVELIADAEALGTRGQENPVYAELNGRLRRLLGSQSTADLYACTAMLAALVDVDVAENIQRVRVMVQLTTLLRGSDLGVCRAVAAVYKRALERRWAEALGGAEKEAQLCLEWLGTERSATRRMTALLVLDALCGEASAAAVHSYSTKMLTALSAAVRDARVDVREAAGRALGTCVQAVARGGDAAQRGVLLNFLLEELQRDAQAGSAEGAHAALLRSRELVLHGGLFMQPHVTATGDLALRLKDHRDGAVARAAVALLPVLARYSPHDFCRGGADSLLVRTCSQLVRAARGSERLRAGAFAALAQVAQSCATEFRPFVERTCGAVRDVLAARARTTRAAAPDVDDATAAVLGAVATLAAALGPALTKHMGGIVDLMFATGLSQPLVDALHVLEREAAALQPAVHARLLDAVSVVLAGEPFRAAGGPAAEPATPAAAAAAHIAVTPAVLVLALRTLAAFDFSGENLSEFVRRDVLAYVGHASAPVRRAAIAAAAHIVGADPLYTAMAGAGVEVAGDVVQALVAAAVADADAAVRLAAVRTLERAAALDFHVGKAQHVQALFLLLNDASFAVRLAVLGVVGRLANMNPAHVMPPLRRTVVQLLTELEHARSTRERECSIRLLMALVRAAANWVRPYVGDIFRTALPLIDASAPPLAARLLDTVAALAQIGGAELVPHARPLLASIMRALADAASAQKRLAALQALASCASFCGLVIAPYAEYPQLFAELARLLKTDAADVREAAMRAIGALGAADPHSLRVPPAASPVAVAAPAAAPAAAAPALVGDIQVDSYGTTFSSEPNYFTSVSVAALLRILTSPADAKSHLLAVQALNTLFAPLQSVCGQYLDAVVPAILAAMRAAPPEAAESYIERLGRLVGIARQLIRPHLDPLFALFDAESPAVRASEPLQKVLIGLVDVLADALSGDFGPHIRRVVPFLLAVIDRDASHARQPTVAALHALRVLGPSLEGFLFLVMPRLIALLDAPAAPPLPVAARALDTIEAVVAAVNCAGFASRLVLTLVRLLQDPQMAELHAAAVSLLCVLMELLQDEFMLFMPTVAAAMKARAQQQQQQQPSSAEAYQLARFDRYSRLLFGGRLIPRDAQQSQSQQQQQQGGDASPGRAAHGQGSAAASSSAAAGGAPKLYVDANALRNAWSTQQGVSRDGWMDWINRFAVELLSQSPSPALRACGPLASNHPRLRSELFNAAFVSCWTELPGQYQQEVIASLQDVAAKPDVPADILQTILSLAGFMERDEKQIPIDLKLLGEYADRCHALAKELHYKEAEWALEKGYGTIEKLIELNQNLDLHDSAIGMLNYVRKEQPDIEESVEWYVRLQRWDDALAIYRQQEAELGHDYSYDHVNGQIRCLFEMSDWDALVPMYDRIWQSGDQQMQMAAANIGMSMAWAMGDIERMELYLSVLPNKSRDKSFCRALLAVYRNQFDDAATFIRDARVEMTDDLVSHVSESYSRGYLQVFRCQMLTELEEVVAYKQAHDDKERRLSIINTWRRRLDGIQQDVGMWQKLLRLRSMVLRPILDLDTWIKYVNMCRKTEQMKIARHAITQLLDDEARYMDEVNRGEVEVISTKLLMQAQEYARLRAQQQQQQQQSRRGSLAMASGSSSAHMNLSSMDASIRISQQPALVYMFLKYKWANNERREAFQMLEMFANDYSTKIGFDLRNPAAFASQIDARMLSGASTTAGGPVSASMQQLDAAEDARMYRLLARFYFKRAEWLTSIQQTATLNQEARAMAGIGAEANSHYVTSPQPQQQKQQQQQQRALSSRRESVGVRRRGASISSYAVAASTVGGKRPYIANANGAVDDNDGEPGLDGDESQMAEDAEYIYRLKGERINESILESYRAATALDSKWYKAWHLLALRHYHETQRYDMEHSVVPREIIEKHVVPAVHGFFRAIQLSKSDTTLQDTLRLLTAWFNYSQHECVAQAVLDGFNSVSLRTWLQVIPQILARIHIQYESTSRLIKQLLVEVGKFHPNAILFSLYVAARGDHPERSQAARDVLAKLHDLTPELVEETEVVSRELIRITLLFPEMWHDALDNASKYYFKQNDPTEMMRILQPLHERARNPETLREYHFVQMFGNELATAEQHLAQYFAAEPGLRAEPHMQQAWDVYYLIFRRIQKLFPDPKVLTLKDTAPVLLQCRDMHLAVPGTYDPDRDIVRIDSFDPVVRVYNTKQHPREMHIRGSDGNKYTFVLKGHEDLRQDERVMQLFGLINSLLARDTETARRALAIERFPVTPLSSNSGLIGFYPNCENIHEIIQNYRDAHGQIVNLEQRLAQQFSPNWDSLTVLQKVESFEYALSNTPGNDLQRAMWYKSPNAEAWLERRTNYTRSLAVMSIAGYILGLGDRHPSNIMMHTWTGKVVHIDFGDCFEIAAHRDKFPETVPFRLTRMFIMPMEVSTIEGLFKFTANHTMRVLRANRDSLMAVLEAFVFDPLVSWSYLQDAEDGGNGAAAGANAANGAANGAANAGPSKQPPIQPRGPRAQQQQQQHAGRWDAAANAAVDESLVMAGSRPDERHGAKNAKFNKNEGLEDKGWQTGNPKARAIVKRIHDKLVGTDFNPNVQLSVAEQIEKLIQQATSSDNLAVLYVGWVPLW</sequence>
<name>A0A9W8LE36_9FUNG</name>
<dbReference type="Gene3D" id="3.30.1010.10">
    <property type="entry name" value="Phosphatidylinositol 3-kinase Catalytic Subunit, Chain A, domain 4"/>
    <property type="match status" value="1"/>
</dbReference>
<dbReference type="Pfam" id="PF11865">
    <property type="entry name" value="mTOR_dom"/>
    <property type="match status" value="1"/>
</dbReference>
<dbReference type="Pfam" id="PF02259">
    <property type="entry name" value="FAT"/>
    <property type="match status" value="2"/>
</dbReference>